<evidence type="ECO:0000313" key="2">
    <source>
        <dbReference type="Proteomes" id="UP000310458"/>
    </source>
</evidence>
<dbReference type="RefSeq" id="WP_138254402.1">
    <property type="nucleotide sequence ID" value="NZ_VAVZ01000088.1"/>
</dbReference>
<dbReference type="OrthoDB" id="4458215at2"/>
<gene>
    <name evidence="1" type="ORF">FEF26_15340</name>
</gene>
<dbReference type="InterPro" id="IPR010982">
    <property type="entry name" value="Lambda_DNA-bd_dom_sf"/>
</dbReference>
<name>A0A5R9B324_9MICC</name>
<accession>A0A5R9B324</accession>
<dbReference type="SUPFAM" id="SSF47413">
    <property type="entry name" value="lambda repressor-like DNA-binding domains"/>
    <property type="match status" value="1"/>
</dbReference>
<evidence type="ECO:0000313" key="1">
    <source>
        <dbReference type="EMBL" id="TLP90505.1"/>
    </source>
</evidence>
<dbReference type="GO" id="GO:0003677">
    <property type="term" value="F:DNA binding"/>
    <property type="evidence" value="ECO:0007669"/>
    <property type="project" value="InterPro"/>
</dbReference>
<proteinExistence type="predicted"/>
<dbReference type="Proteomes" id="UP000310458">
    <property type="component" value="Unassembled WGS sequence"/>
</dbReference>
<reference evidence="1 2" key="1">
    <citation type="submission" date="2019-05" db="EMBL/GenBank/DDBJ databases">
        <title>Nesterenkonia sp. GY074 isolated from the Southern Atlantic Ocean.</title>
        <authorList>
            <person name="Zhang G."/>
        </authorList>
    </citation>
    <scope>NUCLEOTIDE SEQUENCE [LARGE SCALE GENOMIC DNA]</scope>
    <source>
        <strain evidence="1 2">GY074</strain>
    </source>
</reference>
<sequence length="149" mass="16925">MSIAVPKEVKQAAKLRHRRELDDIDYKRTLRVIREKGYPQRTVAEALGISQSALSQQLSGVEAVEEPREGFSGATALEVCQRYAAGFLGREQLIDELTRWPYAQREKTDGYDALVVDPPGTWSDVRKALRDGLIDAETYDQVLDRFNER</sequence>
<dbReference type="AlphaFoldDB" id="A0A5R9B324"/>
<comment type="caution">
    <text evidence="1">The sequence shown here is derived from an EMBL/GenBank/DDBJ whole genome shotgun (WGS) entry which is preliminary data.</text>
</comment>
<protein>
    <submittedName>
        <fullName evidence="1">Uncharacterized protein</fullName>
    </submittedName>
</protein>
<dbReference type="EMBL" id="VAVZ01000088">
    <property type="protein sequence ID" value="TLP90505.1"/>
    <property type="molecule type" value="Genomic_DNA"/>
</dbReference>
<organism evidence="1 2">
    <name type="scientific">Nesterenkonia salmonea</name>
    <dbReference type="NCBI Taxonomy" id="1804987"/>
    <lineage>
        <taxon>Bacteria</taxon>
        <taxon>Bacillati</taxon>
        <taxon>Actinomycetota</taxon>
        <taxon>Actinomycetes</taxon>
        <taxon>Micrococcales</taxon>
        <taxon>Micrococcaceae</taxon>
        <taxon>Nesterenkonia</taxon>
    </lineage>
</organism>
<keyword evidence="2" id="KW-1185">Reference proteome</keyword>